<comment type="subcellular location">
    <subcellularLocation>
        <location evidence="1">Cell membrane</location>
        <topology evidence="1">Multi-pass membrane protein</topology>
    </subcellularLocation>
</comment>
<feature type="transmembrane region" description="Helical" evidence="6">
    <location>
        <begin position="73"/>
        <end position="95"/>
    </location>
</feature>
<dbReference type="InterPro" id="IPR003834">
    <property type="entry name" value="Cyt_c_assmbl_TM_dom"/>
</dbReference>
<sequence>MWQAIVVGLIGGAVTGISPCILPVLPLVLAVSGGSRSRPYLVVAGLVTSFAATTLLGAAALSALGLPRDTLRWVGIALLVLVGIGMLVPSFYRLLEAPFEKLPRFGSLQQKARGRGGFVVGLAMGVVYVPCAGPVLAAITVAAASDRVDARLVAMTLGFAVGAAVPLLAFAVGGNRVGERVDFFHRHDRAFRVVAGVVVLAMAAAIATNAPERIQRALPDYTAGVQEALGEKVDAPSASGSLKDCRKADPSRLSDCGAVPALAEGTWLGGGPVDPRTAGVTLVDFWAYACINCQRANEHVTKLYDAYRDAGLTVVGIHSPEYAFEHETANVERAMAEQGIHYPVVQDNEFVTWRNFDDRYWPARYLVDAHGAVRQIHEGEGAYAETESLVRELLTQANPHVVLPDPVEDGVQASPPAQSRNPETYLGTKRAQYYAHSPHQYRDGEVTFDETTPVDGQYSLAGTWNLGGESITAVKDARVLLAAKAKWVQLVVSGHGTVTLRRADGSEPSFDVTSDGTIDLVKQDTQIDEVLTIEASRGLSLYSFTFG</sequence>
<dbReference type="RefSeq" id="WP_025253365.1">
    <property type="nucleotide sequence ID" value="NZ_CP004353.1"/>
</dbReference>
<feature type="transmembrane region" description="Helical" evidence="6">
    <location>
        <begin position="193"/>
        <end position="210"/>
    </location>
</feature>
<keyword evidence="3 6" id="KW-0812">Transmembrane</keyword>
<reference evidence="8 9" key="1">
    <citation type="submission" date="2013-02" db="EMBL/GenBank/DDBJ databases">
        <title>The complete genome sequence of Corynebacterium vitaeruminis DSM 20294.</title>
        <authorList>
            <person name="Ruckert C."/>
            <person name="Albersmeier A."/>
            <person name="Kalinowski J."/>
        </authorList>
    </citation>
    <scope>NUCLEOTIDE SEQUENCE [LARGE SCALE GENOMIC DNA]</scope>
    <source>
        <strain evidence="9">ATCC 10234</strain>
    </source>
</reference>
<keyword evidence="2" id="KW-1003">Cell membrane</keyword>
<gene>
    <name evidence="8" type="ORF">B843_09860</name>
</gene>
<evidence type="ECO:0000256" key="2">
    <source>
        <dbReference type="ARBA" id="ARBA00022475"/>
    </source>
</evidence>
<dbReference type="STRING" id="1224164.B843_09860"/>
<evidence type="ECO:0000256" key="5">
    <source>
        <dbReference type="ARBA" id="ARBA00023136"/>
    </source>
</evidence>
<dbReference type="InterPro" id="IPR050553">
    <property type="entry name" value="Thioredoxin_ResA/DsbE_sf"/>
</dbReference>
<organism evidence="8 9">
    <name type="scientific">Corynebacterium vitaeruminis DSM 20294</name>
    <dbReference type="NCBI Taxonomy" id="1224164"/>
    <lineage>
        <taxon>Bacteria</taxon>
        <taxon>Bacillati</taxon>
        <taxon>Actinomycetota</taxon>
        <taxon>Actinomycetes</taxon>
        <taxon>Mycobacteriales</taxon>
        <taxon>Corynebacteriaceae</taxon>
        <taxon>Corynebacterium</taxon>
    </lineage>
</organism>
<feature type="transmembrane region" description="Helical" evidence="6">
    <location>
        <begin position="40"/>
        <end position="61"/>
    </location>
</feature>
<protein>
    <recommendedName>
        <fullName evidence="7">Thioredoxin domain-containing protein</fullName>
    </recommendedName>
</protein>
<evidence type="ECO:0000313" key="9">
    <source>
        <dbReference type="Proteomes" id="UP000019222"/>
    </source>
</evidence>
<dbReference type="Pfam" id="PF17991">
    <property type="entry name" value="Thioredoxin_10"/>
    <property type="match status" value="1"/>
</dbReference>
<accession>W5Y2D6</accession>
<dbReference type="EMBL" id="CP004353">
    <property type="protein sequence ID" value="AHI23357.1"/>
    <property type="molecule type" value="Genomic_DNA"/>
</dbReference>
<dbReference type="PANTHER" id="PTHR42852:SF13">
    <property type="entry name" value="PROTEIN DIPZ"/>
    <property type="match status" value="1"/>
</dbReference>
<dbReference type="eggNOG" id="COG0526">
    <property type="taxonomic scope" value="Bacteria"/>
</dbReference>
<evidence type="ECO:0000256" key="4">
    <source>
        <dbReference type="ARBA" id="ARBA00022989"/>
    </source>
</evidence>
<dbReference type="Gene3D" id="3.40.30.10">
    <property type="entry name" value="Glutaredoxin"/>
    <property type="match status" value="1"/>
</dbReference>
<evidence type="ECO:0000256" key="6">
    <source>
        <dbReference type="SAM" id="Phobius"/>
    </source>
</evidence>
<dbReference type="GO" id="GO:0005886">
    <property type="term" value="C:plasma membrane"/>
    <property type="evidence" value="ECO:0007669"/>
    <property type="project" value="UniProtKB-SubCell"/>
</dbReference>
<dbReference type="InterPro" id="IPR012336">
    <property type="entry name" value="Thioredoxin-like_fold"/>
</dbReference>
<feature type="transmembrane region" description="Helical" evidence="6">
    <location>
        <begin position="6"/>
        <end position="28"/>
    </location>
</feature>
<feature type="transmembrane region" description="Helical" evidence="6">
    <location>
        <begin position="116"/>
        <end position="144"/>
    </location>
</feature>
<feature type="transmembrane region" description="Helical" evidence="6">
    <location>
        <begin position="150"/>
        <end position="172"/>
    </location>
</feature>
<dbReference type="HOGENOM" id="CLU_033708_0_0_11"/>
<keyword evidence="5 6" id="KW-0472">Membrane</keyword>
<dbReference type="Pfam" id="PF13905">
    <property type="entry name" value="Thioredoxin_8"/>
    <property type="match status" value="1"/>
</dbReference>
<dbReference type="PATRIC" id="fig|1224164.3.peg.1992"/>
<dbReference type="AlphaFoldDB" id="W5Y2D6"/>
<dbReference type="PROSITE" id="PS51352">
    <property type="entry name" value="THIOREDOXIN_2"/>
    <property type="match status" value="1"/>
</dbReference>
<evidence type="ECO:0000256" key="1">
    <source>
        <dbReference type="ARBA" id="ARBA00004651"/>
    </source>
</evidence>
<dbReference type="Proteomes" id="UP000019222">
    <property type="component" value="Chromosome"/>
</dbReference>
<evidence type="ECO:0000313" key="8">
    <source>
        <dbReference type="EMBL" id="AHI23357.1"/>
    </source>
</evidence>
<dbReference type="eggNOG" id="COG0785">
    <property type="taxonomic scope" value="Bacteria"/>
</dbReference>
<proteinExistence type="predicted"/>
<dbReference type="InterPro" id="IPR041017">
    <property type="entry name" value="Thioredoxin_10"/>
</dbReference>
<evidence type="ECO:0000256" key="3">
    <source>
        <dbReference type="ARBA" id="ARBA00022692"/>
    </source>
</evidence>
<dbReference type="SUPFAM" id="SSF52833">
    <property type="entry name" value="Thioredoxin-like"/>
    <property type="match status" value="1"/>
</dbReference>
<keyword evidence="9" id="KW-1185">Reference proteome</keyword>
<dbReference type="PANTHER" id="PTHR42852">
    <property type="entry name" value="THIOL:DISULFIDE INTERCHANGE PROTEIN DSBE"/>
    <property type="match status" value="1"/>
</dbReference>
<dbReference type="KEGG" id="cvt:B843_09860"/>
<evidence type="ECO:0000259" key="7">
    <source>
        <dbReference type="PROSITE" id="PS51352"/>
    </source>
</evidence>
<keyword evidence="4 6" id="KW-1133">Transmembrane helix</keyword>
<dbReference type="Pfam" id="PF02683">
    <property type="entry name" value="DsbD_TM"/>
    <property type="match status" value="1"/>
</dbReference>
<dbReference type="GO" id="GO:0017004">
    <property type="term" value="P:cytochrome complex assembly"/>
    <property type="evidence" value="ECO:0007669"/>
    <property type="project" value="InterPro"/>
</dbReference>
<feature type="domain" description="Thioredoxin" evidence="7">
    <location>
        <begin position="253"/>
        <end position="395"/>
    </location>
</feature>
<dbReference type="InterPro" id="IPR036249">
    <property type="entry name" value="Thioredoxin-like_sf"/>
</dbReference>
<dbReference type="Gene3D" id="2.60.120.260">
    <property type="entry name" value="Galactose-binding domain-like"/>
    <property type="match status" value="1"/>
</dbReference>
<name>W5Y2D6_9CORY</name>
<dbReference type="InterPro" id="IPR013766">
    <property type="entry name" value="Thioredoxin_domain"/>
</dbReference>